<sequence>MTSLGKIQGFNSSQVAIFFDLLRDLLTTHKFLPSRIFNADESGVPTVPTKIPKVFSIKGIKRVGRVVSAERGKTVTIVCSMNAVGIYIPPAFIFQRKNMRIDFMDNSPPDSVGFAHKSSWMRQEIFLDYLKYFAYHTKPTIANPVLLIVDNHNSHISFSAIEFCRKHSIVMLTLPPHSTHMMQPLDLTFFSPFKTYYSQACDNWMVNHPGRPITEAQVPALIRHAYDRSATTGIARKGFQETGIWPFNPQIFSLTDFAPSLTSDCTAPTYQKIPNNQPGIMKPVSNANLVEDQQSTLKPSNLDINVDRTQIDLNHLLKTVSPENIRPYPIASRVTNNGSRKKKYKRAEVATSSPCKAAVQLATLKKQEKLVKQDLKKVFKEKKDQLKITAENKDRKKKNDKDQVENANTLNKCFQDALVTEADDALPKCNSRVNNYAINFSELSPDESNYSIVFKRLHSLKGSKAFGPEKPNKHSTCENFFSQNDITERDLSQNKVFFENDNSIRDKCLSDLKKVYCTGVIYFGSLKETKRCGEGLLKWPDGGFYQGNYIDNQRHGLGKYFWSDGSLYEGCFENDLRHGHGKQVWNNGETYIGQFFNDTFHGRGVYTWLDGTCYNGLFQNNLRSGYGELSQSNGNKFQGIFSNDKPFGPGIYTYKQSGRQDHGIWSGAKLIKLRFLLNDLFNYDKKFFINNISKHNKVQTSLCENQIGLREKFQIPVSFPYEKILNGDKKLCKGPMEELLEDFFLCAFFGNLLLMKHIFESGLVHPDASDFKGHTALIAASINCQLDVLNYLLDVGANINKLTDEKVSPLSACLNLLYSHQNFLDNIAENMPEENLFNAVWVEKKKGFIVCRNEKKMIMSVYESQHVYFKNKHKKIDVMPFIQNSSVSINKEAGYTISFSNIDRWKIRCYKNLFIKAKNIDTINMKFKKISMNSFEYFTSPVCEYNVEVSDAPLYQFFPELTRPSSTKANLGGGEINSNDDYLVNMHESKIVSKCIHQERKPFLEKTIKLLLKRGSDPNISTVPMPSLFFAVKSADVLAVESLLTKNADTSTKIEKGLCVLHIAVALPTKSVEITSLLLQYGADPNARDNYFDEEHGKENGRTALHIVCCREDDYKTAQQIAEMLLQYGANPNLLCCGSSPLSLAIGSGNDLIEKLIAHGADMLAPVYVSDKHPYGTVIDYAYCIFKQDRCIAFTPYHALSLIEREICKARKYVLVCLSNFFREAILKKEKEINESFKPNMLKIDAETNKVFFPILVKREFKIKEDFISNELIKEVDINNEINIRKKQCWDTNSINVTEIGQQKFFRVSNLMGENNELIGLRYVLVELCLADINNIDIPMFSTKNVLNCSLASVASKFFIALVYVKFKVGKIGIKRNV</sequence>
<dbReference type="SMART" id="SM00248">
    <property type="entry name" value="ANK"/>
    <property type="match status" value="4"/>
</dbReference>
<evidence type="ECO:0000256" key="1">
    <source>
        <dbReference type="ARBA" id="ARBA00022737"/>
    </source>
</evidence>
<dbReference type="PANTHER" id="PTHR15897">
    <property type="entry name" value="ANKYRIN REPEAT AND MYND DOMAIN PROTEIN 1"/>
    <property type="match status" value="1"/>
</dbReference>
<protein>
    <submittedName>
        <fullName evidence="4">Ankyrin repeat and MYND domain-containing protein 1</fullName>
    </submittedName>
</protein>
<dbReference type="PANTHER" id="PTHR15897:SF2">
    <property type="entry name" value="ANKYRIN REPEAT AND MYND DOMAIN-CONTAINING PROTEIN 1"/>
    <property type="match status" value="1"/>
</dbReference>
<evidence type="ECO:0000259" key="3">
    <source>
        <dbReference type="Pfam" id="PF03184"/>
    </source>
</evidence>
<dbReference type="InterPro" id="IPR003409">
    <property type="entry name" value="MORN"/>
</dbReference>
<feature type="repeat" description="ANK" evidence="2">
    <location>
        <begin position="1056"/>
        <end position="1090"/>
    </location>
</feature>
<dbReference type="InterPro" id="IPR004875">
    <property type="entry name" value="DDE_SF_endonuclease_dom"/>
</dbReference>
<dbReference type="SMART" id="SM00698">
    <property type="entry name" value="MORN"/>
    <property type="match status" value="6"/>
</dbReference>
<dbReference type="Pfam" id="PF02493">
    <property type="entry name" value="MORN"/>
    <property type="match status" value="6"/>
</dbReference>
<evidence type="ECO:0000256" key="2">
    <source>
        <dbReference type="PROSITE-ProRule" id="PRU00023"/>
    </source>
</evidence>
<name>T2M3F5_HYDVU</name>
<dbReference type="OrthoDB" id="8194222at2759"/>
<dbReference type="EMBL" id="HAAD01000581">
    <property type="protein sequence ID" value="CDG66813.1"/>
    <property type="molecule type" value="mRNA"/>
</dbReference>
<feature type="repeat" description="ANK" evidence="2">
    <location>
        <begin position="1100"/>
        <end position="1133"/>
    </location>
</feature>
<proteinExistence type="evidence at transcript level"/>
<dbReference type="InterPro" id="IPR002110">
    <property type="entry name" value="Ankyrin_rpt"/>
</dbReference>
<feature type="repeat" description="ANK" evidence="2">
    <location>
        <begin position="772"/>
        <end position="804"/>
    </location>
</feature>
<dbReference type="PROSITE" id="PS50088">
    <property type="entry name" value="ANK_REPEAT"/>
    <property type="match status" value="3"/>
</dbReference>
<dbReference type="InterPro" id="IPR053064">
    <property type="entry name" value="Ankyrin-MYND_domain-protein"/>
</dbReference>
<gene>
    <name evidence="4" type="primary">ANKMY1</name>
</gene>
<feature type="non-terminal residue" evidence="4">
    <location>
        <position position="1"/>
    </location>
</feature>
<dbReference type="Pfam" id="PF00023">
    <property type="entry name" value="Ank"/>
    <property type="match status" value="3"/>
</dbReference>
<dbReference type="Gene3D" id="2.20.110.10">
    <property type="entry name" value="Histone H3 K4-specific methyltransferase SET7/9 N-terminal domain"/>
    <property type="match status" value="2"/>
</dbReference>
<evidence type="ECO:0000313" key="4">
    <source>
        <dbReference type="EMBL" id="CDG66813.1"/>
    </source>
</evidence>
<dbReference type="Pfam" id="PF03184">
    <property type="entry name" value="DDE_1"/>
    <property type="match status" value="1"/>
</dbReference>
<dbReference type="SUPFAM" id="SSF82185">
    <property type="entry name" value="Histone H3 K4-specific methyltransferase SET7/9 N-terminal domain"/>
    <property type="match status" value="1"/>
</dbReference>
<dbReference type="InterPro" id="IPR036770">
    <property type="entry name" value="Ankyrin_rpt-contain_sf"/>
</dbReference>
<keyword evidence="2" id="KW-0040">ANK repeat</keyword>
<dbReference type="GO" id="GO:0003676">
    <property type="term" value="F:nucleic acid binding"/>
    <property type="evidence" value="ECO:0007669"/>
    <property type="project" value="InterPro"/>
</dbReference>
<keyword evidence="1" id="KW-0677">Repeat</keyword>
<dbReference type="Gene3D" id="1.25.40.20">
    <property type="entry name" value="Ankyrin repeat-containing domain"/>
    <property type="match status" value="2"/>
</dbReference>
<organism evidence="4">
    <name type="scientific">Hydra vulgaris</name>
    <name type="common">Hydra</name>
    <name type="synonym">Hydra attenuata</name>
    <dbReference type="NCBI Taxonomy" id="6087"/>
    <lineage>
        <taxon>Eukaryota</taxon>
        <taxon>Metazoa</taxon>
        <taxon>Cnidaria</taxon>
        <taxon>Hydrozoa</taxon>
        <taxon>Hydroidolina</taxon>
        <taxon>Anthoathecata</taxon>
        <taxon>Aplanulata</taxon>
        <taxon>Hydridae</taxon>
        <taxon>Hydra</taxon>
    </lineage>
</organism>
<accession>T2M3F5</accession>
<dbReference type="PROSITE" id="PS50297">
    <property type="entry name" value="ANK_REP_REGION"/>
    <property type="match status" value="2"/>
</dbReference>
<reference evidence="4" key="1">
    <citation type="journal article" date="2013" name="Genome Biol. Evol.">
        <title>Punctuated emergences of genetic and phenotypic innovations in eumetazoan, bilaterian, euteleostome, and hominidae ancestors.</title>
        <authorList>
            <person name="Wenger Y."/>
            <person name="Galliot B."/>
        </authorList>
    </citation>
    <scope>NUCLEOTIDE SEQUENCE</scope>
    <source>
        <tissue evidence="4">Whole animals</tissue>
    </source>
</reference>
<feature type="domain" description="DDE-1" evidence="3">
    <location>
        <begin position="74"/>
        <end position="211"/>
    </location>
</feature>
<dbReference type="SUPFAM" id="SSF48403">
    <property type="entry name" value="Ankyrin repeat"/>
    <property type="match status" value="1"/>
</dbReference>